<evidence type="ECO:0000313" key="2">
    <source>
        <dbReference type="EMBL" id="KAJ4161504.1"/>
    </source>
</evidence>
<dbReference type="EMBL" id="JAJHUN010000002">
    <property type="protein sequence ID" value="KAJ4161504.1"/>
    <property type="molecule type" value="Genomic_DNA"/>
</dbReference>
<dbReference type="Proteomes" id="UP001144673">
    <property type="component" value="Unassembled WGS sequence"/>
</dbReference>
<feature type="compositionally biased region" description="Low complexity" evidence="1">
    <location>
        <begin position="59"/>
        <end position="74"/>
    </location>
</feature>
<comment type="caution">
    <text evidence="2">The sequence shown here is derived from an EMBL/GenBank/DDBJ whole genome shotgun (WGS) entry which is preliminary data.</text>
</comment>
<feature type="region of interest" description="Disordered" evidence="1">
    <location>
        <begin position="166"/>
        <end position="243"/>
    </location>
</feature>
<dbReference type="AlphaFoldDB" id="A0A9W8QKD6"/>
<dbReference type="RefSeq" id="XP_056057888.1">
    <property type="nucleotide sequence ID" value="XM_056199439.1"/>
</dbReference>
<proteinExistence type="predicted"/>
<accession>A0A9W8QKD6</accession>
<reference evidence="2" key="1">
    <citation type="journal article" date="2023" name="Access Microbiol">
        <title>De-novo genome assembly for Akanthomyces muscarius, a biocontrol agent of insect agricultural pests.</title>
        <authorList>
            <person name="Erdos Z."/>
            <person name="Studholme D.J."/>
            <person name="Raymond B."/>
            <person name="Sharma M."/>
        </authorList>
    </citation>
    <scope>NUCLEOTIDE SEQUENCE</scope>
    <source>
        <strain evidence="2">Ve6</strain>
    </source>
</reference>
<dbReference type="KEGG" id="amus:LMH87_007543"/>
<protein>
    <submittedName>
        <fullName evidence="2">Uncharacterized protein</fullName>
    </submittedName>
</protein>
<gene>
    <name evidence="2" type="ORF">LMH87_007543</name>
</gene>
<keyword evidence="3" id="KW-1185">Reference proteome</keyword>
<name>A0A9W8QKD6_AKAMU</name>
<feature type="region of interest" description="Disordered" evidence="1">
    <location>
        <begin position="1"/>
        <end position="128"/>
    </location>
</feature>
<evidence type="ECO:0000256" key="1">
    <source>
        <dbReference type="SAM" id="MobiDB-lite"/>
    </source>
</evidence>
<sequence>MADVPDEPPRRELTPSLPSLASPHTNAMPPTWGKRTTLDIPTEALYIGPADGQTPKTLSGSPCTSQSSSGPSCTRKTSSSPPATPQDPMLRPRKRTETYAGAGIHSDLTADMTTKKQRPRRPRYSNPLDTITLFRKLLKLSKRQARGHPLPLKCLVPRPKRWAGGLDSSAPSSFWETDPEASPSWQGPRANGHGGIGGVVGAETPDDELDPSTQPNWLLLDCMPSSPPPLSASSNTTPEGEGWGVPILSGAPLSAVWDASPEASPSWQGPRAVGRGGVGGGPIVGADTPDNQLNPPTQPNWLPLLSASNSTMPEEEGWGVPILSDTPPSLPPHSSACGTSGGKEVKGGSLKRRREMNNDTEIAVSYNIDIGRFKRHKS</sequence>
<evidence type="ECO:0000313" key="3">
    <source>
        <dbReference type="Proteomes" id="UP001144673"/>
    </source>
</evidence>
<feature type="region of interest" description="Disordered" evidence="1">
    <location>
        <begin position="309"/>
        <end position="357"/>
    </location>
</feature>
<organism evidence="2 3">
    <name type="scientific">Akanthomyces muscarius</name>
    <name type="common">Entomopathogenic fungus</name>
    <name type="synonym">Lecanicillium muscarium</name>
    <dbReference type="NCBI Taxonomy" id="2231603"/>
    <lineage>
        <taxon>Eukaryota</taxon>
        <taxon>Fungi</taxon>
        <taxon>Dikarya</taxon>
        <taxon>Ascomycota</taxon>
        <taxon>Pezizomycotina</taxon>
        <taxon>Sordariomycetes</taxon>
        <taxon>Hypocreomycetidae</taxon>
        <taxon>Hypocreales</taxon>
        <taxon>Cordycipitaceae</taxon>
        <taxon>Akanthomyces</taxon>
    </lineage>
</organism>
<feature type="compositionally biased region" description="Polar residues" evidence="1">
    <location>
        <begin position="16"/>
        <end position="25"/>
    </location>
</feature>
<dbReference type="GeneID" id="80894702"/>